<dbReference type="GO" id="GO:0005975">
    <property type="term" value="P:carbohydrate metabolic process"/>
    <property type="evidence" value="ECO:0007669"/>
    <property type="project" value="InterPro"/>
</dbReference>
<accession>A0A9D1MXK4</accession>
<dbReference type="InterPro" id="IPR004185">
    <property type="entry name" value="Glyco_hydro_13_lg-like_dom"/>
</dbReference>
<dbReference type="CDD" id="cd02857">
    <property type="entry name" value="E_set_CDase_PDE_N"/>
    <property type="match status" value="1"/>
</dbReference>
<dbReference type="InterPro" id="IPR013780">
    <property type="entry name" value="Glyco_hydro_b"/>
</dbReference>
<dbReference type="PANTHER" id="PTHR10357:SF210">
    <property type="entry name" value="MALTODEXTRIN GLUCOSIDASE"/>
    <property type="match status" value="1"/>
</dbReference>
<evidence type="ECO:0000256" key="2">
    <source>
        <dbReference type="ARBA" id="ARBA00023295"/>
    </source>
</evidence>
<dbReference type="SUPFAM" id="SSF81296">
    <property type="entry name" value="E set domains"/>
    <property type="match status" value="1"/>
</dbReference>
<evidence type="ECO:0000313" key="5">
    <source>
        <dbReference type="Proteomes" id="UP000886852"/>
    </source>
</evidence>
<organism evidence="4 5">
    <name type="scientific">Candidatus Fimimonas merdipullorum</name>
    <dbReference type="NCBI Taxonomy" id="2840822"/>
    <lineage>
        <taxon>Bacteria</taxon>
        <taxon>Pseudomonadati</taxon>
        <taxon>Myxococcota</taxon>
        <taxon>Myxococcia</taxon>
        <taxon>Myxococcales</taxon>
        <taxon>Cystobacterineae</taxon>
        <taxon>Myxococcaceae</taxon>
        <taxon>Myxococcaceae incertae sedis</taxon>
        <taxon>Candidatus Fimimonas</taxon>
    </lineage>
</organism>
<dbReference type="SUPFAM" id="SSF51011">
    <property type="entry name" value="Glycosyl hydrolase domain"/>
    <property type="match status" value="1"/>
</dbReference>
<dbReference type="EMBL" id="DVOC01000076">
    <property type="protein sequence ID" value="HIU91245.1"/>
    <property type="molecule type" value="Genomic_DNA"/>
</dbReference>
<dbReference type="InterPro" id="IPR045857">
    <property type="entry name" value="O16G_dom_2"/>
</dbReference>
<dbReference type="CDD" id="cd11338">
    <property type="entry name" value="AmyAc_CMD"/>
    <property type="match status" value="1"/>
</dbReference>
<feature type="domain" description="Glycosyl hydrolase family 13 catalytic" evidence="3">
    <location>
        <begin position="135"/>
        <end position="533"/>
    </location>
</feature>
<protein>
    <submittedName>
        <fullName evidence="4">Glycoside hydrolase family 13 protein</fullName>
    </submittedName>
</protein>
<dbReference type="SUPFAM" id="SSF51445">
    <property type="entry name" value="(Trans)glycosidases"/>
    <property type="match status" value="1"/>
</dbReference>
<sequence>MIYVKYDPTQEFHKSIVGAVPEGVRFGIRLQINRCVAPSKVVLVVYGDNGGEREFTMYKDLSGAGFDNYIADVQFKKGLYWYYFRMEGVAYERYIGIDDSKKASLFYRDVRPWQLSVYKKQYKTPDWLNRGVMYQIMVDRFCHEGEYVVTEDKLLRPWGEQPFYREENGVVKNRDFFGGNLQGIISKLPYLASLNVKTIYLNPVFKAYSNHKYDTEDYEVIDPMFGSNEDFVRLCREAEKLDIKIILDGVFNHVGSNSKYFNLNKKYGEGGAYNDVDSPYRDWFYFHPDNTYDCWWSFSNLPRIKAQSKGAQRYFCGKNGIVPRWLKAGAKGWRLDVVDEIADCMLDKIVSSAKAQDPDCAIIGEVWEDASNKVDYGVRRHYLDGTQLDSVMNYPLMNGIIAFVRDGDESALSRAVFDIVNNYPRHVRNNLMNILGTHDTARVLTALAGDRIGNSSKDVLARTKLSDEQFLFGCRLLKISAVLQYTFFGFPCVYYGDEAVMEGYRDPFCRGCYPWGHENKLMLDFYRRLGELRRHRVFSEGDFRQLVAEKGVYAFERTLQDTQSEVIVAVNRGGSEYNLYLGSVYEDVFTGRKYRDFCKLQHNGYVVLKKVSV</sequence>
<keyword evidence="2" id="KW-0326">Glycosidase</keyword>
<dbReference type="InterPro" id="IPR006047">
    <property type="entry name" value="GH13_cat_dom"/>
</dbReference>
<dbReference type="Proteomes" id="UP000886852">
    <property type="component" value="Unassembled WGS sequence"/>
</dbReference>
<comment type="caution">
    <text evidence="4">The sequence shown here is derived from an EMBL/GenBank/DDBJ whole genome shotgun (WGS) entry which is preliminary data.</text>
</comment>
<dbReference type="Gene3D" id="2.60.40.1180">
    <property type="entry name" value="Golgi alpha-mannosidase II"/>
    <property type="match status" value="1"/>
</dbReference>
<reference evidence="4" key="1">
    <citation type="submission" date="2020-10" db="EMBL/GenBank/DDBJ databases">
        <authorList>
            <person name="Gilroy R."/>
        </authorList>
    </citation>
    <scope>NUCLEOTIDE SEQUENCE</scope>
    <source>
        <strain evidence="4">ChiHjej12B11-7776</strain>
    </source>
</reference>
<dbReference type="PANTHER" id="PTHR10357">
    <property type="entry name" value="ALPHA-AMYLASE FAMILY MEMBER"/>
    <property type="match status" value="1"/>
</dbReference>
<dbReference type="Gene3D" id="3.90.400.10">
    <property type="entry name" value="Oligo-1,6-glucosidase, Domain 2"/>
    <property type="match status" value="1"/>
</dbReference>
<dbReference type="InterPro" id="IPR017853">
    <property type="entry name" value="GH"/>
</dbReference>
<dbReference type="Gene3D" id="3.20.20.80">
    <property type="entry name" value="Glycosidases"/>
    <property type="match status" value="1"/>
</dbReference>
<evidence type="ECO:0000313" key="4">
    <source>
        <dbReference type="EMBL" id="HIU91245.1"/>
    </source>
</evidence>
<keyword evidence="1 4" id="KW-0378">Hydrolase</keyword>
<dbReference type="AlphaFoldDB" id="A0A9D1MXK4"/>
<reference evidence="4" key="2">
    <citation type="journal article" date="2021" name="PeerJ">
        <title>Extensive microbial diversity within the chicken gut microbiome revealed by metagenomics and culture.</title>
        <authorList>
            <person name="Gilroy R."/>
            <person name="Ravi A."/>
            <person name="Getino M."/>
            <person name="Pursley I."/>
            <person name="Horton D.L."/>
            <person name="Alikhan N.F."/>
            <person name="Baker D."/>
            <person name="Gharbi K."/>
            <person name="Hall N."/>
            <person name="Watson M."/>
            <person name="Adriaenssens E.M."/>
            <person name="Foster-Nyarko E."/>
            <person name="Jarju S."/>
            <person name="Secka A."/>
            <person name="Antonio M."/>
            <person name="Oren A."/>
            <person name="Chaudhuri R.R."/>
            <person name="La Ragione R."/>
            <person name="Hildebrand F."/>
            <person name="Pallen M.J."/>
        </authorList>
    </citation>
    <scope>NUCLEOTIDE SEQUENCE</scope>
    <source>
        <strain evidence="4">ChiHjej12B11-7776</strain>
    </source>
</reference>
<gene>
    <name evidence="4" type="ORF">IAC72_04475</name>
</gene>
<dbReference type="SMART" id="SM00642">
    <property type="entry name" value="Aamy"/>
    <property type="match status" value="1"/>
</dbReference>
<dbReference type="GO" id="GO:0004553">
    <property type="term" value="F:hydrolase activity, hydrolyzing O-glycosyl compounds"/>
    <property type="evidence" value="ECO:0007669"/>
    <property type="project" value="InterPro"/>
</dbReference>
<name>A0A9D1MXK4_9BACT</name>
<evidence type="ECO:0000259" key="3">
    <source>
        <dbReference type="SMART" id="SM00642"/>
    </source>
</evidence>
<proteinExistence type="predicted"/>
<dbReference type="Pfam" id="PF00128">
    <property type="entry name" value="Alpha-amylase"/>
    <property type="match status" value="1"/>
</dbReference>
<dbReference type="InterPro" id="IPR014756">
    <property type="entry name" value="Ig_E-set"/>
</dbReference>
<evidence type="ECO:0000256" key="1">
    <source>
        <dbReference type="ARBA" id="ARBA00022801"/>
    </source>
</evidence>